<dbReference type="InterPro" id="IPR041881">
    <property type="entry name" value="PqqD_sf"/>
</dbReference>
<accession>A0A1I0RAM7</accession>
<protein>
    <submittedName>
        <fullName evidence="1">Coenzyme PQQ synthesis protein D (PqqD)</fullName>
    </submittedName>
</protein>
<name>A0A1I0RAM7_9FIRM</name>
<dbReference type="AlphaFoldDB" id="A0A1I0RAM7"/>
<dbReference type="Pfam" id="PF05402">
    <property type="entry name" value="PqqD"/>
    <property type="match status" value="1"/>
</dbReference>
<evidence type="ECO:0000313" key="2">
    <source>
        <dbReference type="Proteomes" id="UP000199701"/>
    </source>
</evidence>
<proteinExistence type="predicted"/>
<dbReference type="Proteomes" id="UP000199701">
    <property type="component" value="Unassembled WGS sequence"/>
</dbReference>
<dbReference type="EMBL" id="FOJI01000013">
    <property type="protein sequence ID" value="SEW37887.1"/>
    <property type="molecule type" value="Genomic_DNA"/>
</dbReference>
<dbReference type="InterPro" id="IPR008792">
    <property type="entry name" value="PQQD"/>
</dbReference>
<dbReference type="OrthoDB" id="9795908at2"/>
<evidence type="ECO:0000313" key="1">
    <source>
        <dbReference type="EMBL" id="SEW37887.1"/>
    </source>
</evidence>
<sequence>MILNDVKIKSGYILRELGGEFCLAFEGDTNNGAVDGIPSINETGICLWHKLEKGATPEELITYLIKKDAIDYEDAEADVGEFLAKLINAKIIDYTR</sequence>
<keyword evidence="2" id="KW-1185">Reference proteome</keyword>
<dbReference type="RefSeq" id="WP_092455743.1">
    <property type="nucleotide sequence ID" value="NZ_FOJI01000013.1"/>
</dbReference>
<dbReference type="Gene3D" id="1.10.10.1150">
    <property type="entry name" value="Coenzyme PQQ synthesis protein D (PqqD)"/>
    <property type="match status" value="1"/>
</dbReference>
<reference evidence="1 2" key="1">
    <citation type="submission" date="2016-10" db="EMBL/GenBank/DDBJ databases">
        <authorList>
            <person name="de Groot N.N."/>
        </authorList>
    </citation>
    <scope>NUCLEOTIDE SEQUENCE [LARGE SCALE GENOMIC DNA]</scope>
    <source>
        <strain evidence="1 2">DSM 9179</strain>
    </source>
</reference>
<gene>
    <name evidence="1" type="ORF">SAMN05421659_11387</name>
</gene>
<organism evidence="1 2">
    <name type="scientific">[Clostridium] fimetarium</name>
    <dbReference type="NCBI Taxonomy" id="99656"/>
    <lineage>
        <taxon>Bacteria</taxon>
        <taxon>Bacillati</taxon>
        <taxon>Bacillota</taxon>
        <taxon>Clostridia</taxon>
        <taxon>Lachnospirales</taxon>
        <taxon>Lachnospiraceae</taxon>
    </lineage>
</organism>